<keyword evidence="3" id="KW-1185">Reference proteome</keyword>
<dbReference type="Gene3D" id="3.40.30.10">
    <property type="entry name" value="Glutaredoxin"/>
    <property type="match status" value="1"/>
</dbReference>
<organism evidence="2 3">
    <name type="scientific">Pseudoalteromonas caenipelagi</name>
    <dbReference type="NCBI Taxonomy" id="2726988"/>
    <lineage>
        <taxon>Bacteria</taxon>
        <taxon>Pseudomonadati</taxon>
        <taxon>Pseudomonadota</taxon>
        <taxon>Gammaproteobacteria</taxon>
        <taxon>Alteromonadales</taxon>
        <taxon>Pseudoalteromonadaceae</taxon>
        <taxon>Pseudoalteromonas</taxon>
    </lineage>
</organism>
<evidence type="ECO:0000313" key="3">
    <source>
        <dbReference type="Proteomes" id="UP000586305"/>
    </source>
</evidence>
<reference evidence="2 3" key="1">
    <citation type="submission" date="2020-04" db="EMBL/GenBank/DDBJ databases">
        <title>Pseudoalteromonas caenipelagi sp. nov., isolated from a tidal flat.</title>
        <authorList>
            <person name="Park S."/>
            <person name="Yoon J.-H."/>
        </authorList>
    </citation>
    <scope>NUCLEOTIDE SEQUENCE [LARGE SCALE GENOMIC DNA]</scope>
    <source>
        <strain evidence="2 3">JBTF-M23</strain>
    </source>
</reference>
<sequence length="180" mass="20815">MINQQEMQIILLIIASLTLISISLNIVIITTLVKSRKSRESASFDLELFPKVNAKSFSKKTGNEIENQKNKVIIFLATNCPKCKSKLKTIEKVVKKSQTLDLPVYILLHENMKNIDKFFTDTALLDHIWLLDYNEYKEINPHEISPGYLFVNEEDLVEGHGMIDDENWRYFHGQIMQEAA</sequence>
<keyword evidence="1" id="KW-0472">Membrane</keyword>
<dbReference type="SUPFAM" id="SSF52833">
    <property type="entry name" value="Thioredoxin-like"/>
    <property type="match status" value="1"/>
</dbReference>
<dbReference type="EMBL" id="JABBPG010000010">
    <property type="protein sequence ID" value="NOU52488.1"/>
    <property type="molecule type" value="Genomic_DNA"/>
</dbReference>
<keyword evidence="1" id="KW-0812">Transmembrane</keyword>
<keyword evidence="1" id="KW-1133">Transmembrane helix</keyword>
<dbReference type="RefSeq" id="WP_171627549.1">
    <property type="nucleotide sequence ID" value="NZ_JABBPG010000010.1"/>
</dbReference>
<dbReference type="AlphaFoldDB" id="A0A849VII8"/>
<dbReference type="InterPro" id="IPR036249">
    <property type="entry name" value="Thioredoxin-like_sf"/>
</dbReference>
<accession>A0A849VII8</accession>
<protein>
    <submittedName>
        <fullName evidence="2">Redoxin domain-containing protein</fullName>
    </submittedName>
</protein>
<gene>
    <name evidence="2" type="ORF">HG263_18405</name>
</gene>
<evidence type="ECO:0000313" key="2">
    <source>
        <dbReference type="EMBL" id="NOU52488.1"/>
    </source>
</evidence>
<name>A0A849VII8_9GAMM</name>
<dbReference type="Proteomes" id="UP000586305">
    <property type="component" value="Unassembled WGS sequence"/>
</dbReference>
<feature type="transmembrane region" description="Helical" evidence="1">
    <location>
        <begin position="9"/>
        <end position="33"/>
    </location>
</feature>
<comment type="caution">
    <text evidence="2">The sequence shown here is derived from an EMBL/GenBank/DDBJ whole genome shotgun (WGS) entry which is preliminary data.</text>
</comment>
<proteinExistence type="predicted"/>
<evidence type="ECO:0000256" key="1">
    <source>
        <dbReference type="SAM" id="Phobius"/>
    </source>
</evidence>